<keyword evidence="2" id="KW-1133">Transmembrane helix</keyword>
<evidence type="ECO:0000313" key="3">
    <source>
        <dbReference type="EMBL" id="KAL3680566.1"/>
    </source>
</evidence>
<name>A0ABD3GPP8_9MARC</name>
<feature type="region of interest" description="Disordered" evidence="1">
    <location>
        <begin position="167"/>
        <end position="201"/>
    </location>
</feature>
<evidence type="ECO:0000256" key="2">
    <source>
        <dbReference type="SAM" id="Phobius"/>
    </source>
</evidence>
<comment type="caution">
    <text evidence="3">The sequence shown here is derived from an EMBL/GenBank/DDBJ whole genome shotgun (WGS) entry which is preliminary data.</text>
</comment>
<proteinExistence type="predicted"/>
<feature type="compositionally biased region" description="Low complexity" evidence="1">
    <location>
        <begin position="170"/>
        <end position="179"/>
    </location>
</feature>
<gene>
    <name evidence="3" type="ORF">R1sor_023522</name>
</gene>
<dbReference type="AlphaFoldDB" id="A0ABD3GPP8"/>
<feature type="transmembrane region" description="Helical" evidence="2">
    <location>
        <begin position="33"/>
        <end position="58"/>
    </location>
</feature>
<dbReference type="Proteomes" id="UP001633002">
    <property type="component" value="Unassembled WGS sequence"/>
</dbReference>
<sequence length="322" mass="35874">MDWISDDASPKRDSDTNLADTRVNASITEFVRAVLLGLLTGILALVFVVFVCVTIAIWRRRRLYNQYNGSGAVVVPSVGVLNDEEMNVISKSNLDTHRHIPNFTVLMPGENFPTHNLELTESPLENSWRGRRSFLPSRKRDSQVPRETNEFGRRETLSNTIKRLLRPRSQRSSLRRSSLVNTEAQLEESVNEENKVDGVQKRKSPLSVTSFVITFSCECGTRRAVEVEGVPVGEELSNTISREILDSSKTRSKSMVWPAVKISGKVRRGSSMGKLPNDDANSQIVIVQPADSSSSSSVKRWVVDTISKLSGSLHLQRSPPPS</sequence>
<evidence type="ECO:0000256" key="1">
    <source>
        <dbReference type="SAM" id="MobiDB-lite"/>
    </source>
</evidence>
<evidence type="ECO:0000313" key="4">
    <source>
        <dbReference type="Proteomes" id="UP001633002"/>
    </source>
</evidence>
<protein>
    <submittedName>
        <fullName evidence="3">Uncharacterized protein</fullName>
    </submittedName>
</protein>
<accession>A0ABD3GPP8</accession>
<feature type="compositionally biased region" description="Basic and acidic residues" evidence="1">
    <location>
        <begin position="138"/>
        <end position="155"/>
    </location>
</feature>
<dbReference type="EMBL" id="JBJQOH010000007">
    <property type="protein sequence ID" value="KAL3680566.1"/>
    <property type="molecule type" value="Genomic_DNA"/>
</dbReference>
<keyword evidence="2" id="KW-0472">Membrane</keyword>
<keyword evidence="4" id="KW-1185">Reference proteome</keyword>
<organism evidence="3 4">
    <name type="scientific">Riccia sorocarpa</name>
    <dbReference type="NCBI Taxonomy" id="122646"/>
    <lineage>
        <taxon>Eukaryota</taxon>
        <taxon>Viridiplantae</taxon>
        <taxon>Streptophyta</taxon>
        <taxon>Embryophyta</taxon>
        <taxon>Marchantiophyta</taxon>
        <taxon>Marchantiopsida</taxon>
        <taxon>Marchantiidae</taxon>
        <taxon>Marchantiales</taxon>
        <taxon>Ricciaceae</taxon>
        <taxon>Riccia</taxon>
    </lineage>
</organism>
<reference evidence="3 4" key="1">
    <citation type="submission" date="2024-09" db="EMBL/GenBank/DDBJ databases">
        <title>Chromosome-scale assembly of Riccia sorocarpa.</title>
        <authorList>
            <person name="Paukszto L."/>
        </authorList>
    </citation>
    <scope>NUCLEOTIDE SEQUENCE [LARGE SCALE GENOMIC DNA]</scope>
    <source>
        <strain evidence="3">LP-2024</strain>
        <tissue evidence="3">Aerial parts of the thallus</tissue>
    </source>
</reference>
<keyword evidence="2" id="KW-0812">Transmembrane</keyword>
<feature type="region of interest" description="Disordered" evidence="1">
    <location>
        <begin position="135"/>
        <end position="155"/>
    </location>
</feature>